<organism evidence="2 3">
    <name type="scientific">Acer saccharum</name>
    <name type="common">Sugar maple</name>
    <dbReference type="NCBI Taxonomy" id="4024"/>
    <lineage>
        <taxon>Eukaryota</taxon>
        <taxon>Viridiplantae</taxon>
        <taxon>Streptophyta</taxon>
        <taxon>Embryophyta</taxon>
        <taxon>Tracheophyta</taxon>
        <taxon>Spermatophyta</taxon>
        <taxon>Magnoliopsida</taxon>
        <taxon>eudicotyledons</taxon>
        <taxon>Gunneridae</taxon>
        <taxon>Pentapetalae</taxon>
        <taxon>rosids</taxon>
        <taxon>malvids</taxon>
        <taxon>Sapindales</taxon>
        <taxon>Sapindaceae</taxon>
        <taxon>Hippocastanoideae</taxon>
        <taxon>Acereae</taxon>
        <taxon>Acer</taxon>
    </lineage>
</organism>
<gene>
    <name evidence="2" type="ORF">LWI29_009065</name>
</gene>
<dbReference type="EMBL" id="JAUESC010000004">
    <property type="protein sequence ID" value="KAK0595689.1"/>
    <property type="molecule type" value="Genomic_DNA"/>
</dbReference>
<reference evidence="2" key="2">
    <citation type="submission" date="2023-06" db="EMBL/GenBank/DDBJ databases">
        <authorList>
            <person name="Swenson N.G."/>
            <person name="Wegrzyn J.L."/>
            <person name="Mcevoy S.L."/>
        </authorList>
    </citation>
    <scope>NUCLEOTIDE SEQUENCE</scope>
    <source>
        <strain evidence="2">NS2018</strain>
        <tissue evidence="2">Leaf</tissue>
    </source>
</reference>
<protein>
    <submittedName>
        <fullName evidence="2">Uncharacterized protein</fullName>
    </submittedName>
</protein>
<feature type="compositionally biased region" description="Polar residues" evidence="1">
    <location>
        <begin position="61"/>
        <end position="76"/>
    </location>
</feature>
<feature type="compositionally biased region" description="Polar residues" evidence="1">
    <location>
        <begin position="104"/>
        <end position="113"/>
    </location>
</feature>
<sequence>MGFRLSIYQTQISSIKKPEIKKIDTRITTTPIICSSPSTTQHPHHHLQKSSPTPPPHYHQPTINQTLTTSHPNPTFSRRRDRRLGDRRLRQQKKIAGKHHHSGGQETKPSRSMSRTHRLPVTRCHDLRRLMASSSRGGGVVVPVEKIEAAAAVDDEPSMRELLQPVGIIIQKRFDVVLRLGGERFFLYGGGGGGRFGADVVPLFPGEKDGAKSGWRMVLGSRMSGDGRRKSGGGVGGSGGLGRVGFDFYLVLVGGSGGDVLAMMRELVMVVMMKDCRSGGEDKGLEVDWWLGW</sequence>
<feature type="compositionally biased region" description="Low complexity" evidence="1">
    <location>
        <begin position="32"/>
        <end position="41"/>
    </location>
</feature>
<dbReference type="AlphaFoldDB" id="A0AA39VRE1"/>
<feature type="compositionally biased region" description="Basic residues" evidence="1">
    <location>
        <begin position="90"/>
        <end position="102"/>
    </location>
</feature>
<accession>A0AA39VRE1</accession>
<evidence type="ECO:0000313" key="2">
    <source>
        <dbReference type="EMBL" id="KAK0595689.1"/>
    </source>
</evidence>
<proteinExistence type="predicted"/>
<keyword evidence="3" id="KW-1185">Reference proteome</keyword>
<reference evidence="2" key="1">
    <citation type="journal article" date="2022" name="Plant J.">
        <title>Strategies of tolerance reflected in two North American maple genomes.</title>
        <authorList>
            <person name="McEvoy S.L."/>
            <person name="Sezen U.U."/>
            <person name="Trouern-Trend A."/>
            <person name="McMahon S.M."/>
            <person name="Schaberg P.G."/>
            <person name="Yang J."/>
            <person name="Wegrzyn J.L."/>
            <person name="Swenson N.G."/>
        </authorList>
    </citation>
    <scope>NUCLEOTIDE SEQUENCE</scope>
    <source>
        <strain evidence="2">NS2018</strain>
    </source>
</reference>
<dbReference type="Proteomes" id="UP001168877">
    <property type="component" value="Unassembled WGS sequence"/>
</dbReference>
<evidence type="ECO:0000256" key="1">
    <source>
        <dbReference type="SAM" id="MobiDB-lite"/>
    </source>
</evidence>
<evidence type="ECO:0000313" key="3">
    <source>
        <dbReference type="Proteomes" id="UP001168877"/>
    </source>
</evidence>
<comment type="caution">
    <text evidence="2">The sequence shown here is derived from an EMBL/GenBank/DDBJ whole genome shotgun (WGS) entry which is preliminary data.</text>
</comment>
<feature type="region of interest" description="Disordered" evidence="1">
    <location>
        <begin position="32"/>
        <end position="117"/>
    </location>
</feature>
<name>A0AA39VRE1_ACESA</name>